<keyword evidence="11" id="KW-0503">Monooxygenase</keyword>
<evidence type="ECO:0000256" key="7">
    <source>
        <dbReference type="ARBA" id="ARBA00022824"/>
    </source>
</evidence>
<dbReference type="PRINTS" id="PR00385">
    <property type="entry name" value="P450"/>
</dbReference>
<dbReference type="Gene3D" id="1.10.630.10">
    <property type="entry name" value="Cytochrome P450"/>
    <property type="match status" value="1"/>
</dbReference>
<evidence type="ECO:0000256" key="4">
    <source>
        <dbReference type="ARBA" id="ARBA00010617"/>
    </source>
</evidence>
<dbReference type="SUPFAM" id="SSF48264">
    <property type="entry name" value="Cytochrome P450"/>
    <property type="match status" value="1"/>
</dbReference>
<keyword evidence="12" id="KW-0472">Membrane</keyword>
<dbReference type="EC" id="1.14.14.1" evidence="5"/>
<comment type="cofactor">
    <cofactor evidence="1">
        <name>heme</name>
        <dbReference type="ChEBI" id="CHEBI:30413"/>
    </cofactor>
</comment>
<dbReference type="InterPro" id="IPR008067">
    <property type="entry name" value="Cyt_P450_E_grp-I_CYP2A-like"/>
</dbReference>
<dbReference type="PRINTS" id="PR01684">
    <property type="entry name" value="EP450ICYP2A"/>
</dbReference>
<evidence type="ECO:0000256" key="9">
    <source>
        <dbReference type="ARBA" id="ARBA00023002"/>
    </source>
</evidence>
<keyword evidence="8" id="KW-0492">Microsome</keyword>
<dbReference type="InterPro" id="IPR036396">
    <property type="entry name" value="Cyt_P450_sf"/>
</dbReference>
<keyword evidence="7" id="KW-0256">Endoplasmic reticulum</keyword>
<evidence type="ECO:0000313" key="14">
    <source>
        <dbReference type="Proteomes" id="UP001176940"/>
    </source>
</evidence>
<keyword evidence="10" id="KW-0408">Iron</keyword>
<protein>
    <recommendedName>
        <fullName evidence="5">unspecific monooxygenase</fullName>
        <ecNumber evidence="5">1.14.14.1</ecNumber>
    </recommendedName>
</protein>
<evidence type="ECO:0000256" key="2">
    <source>
        <dbReference type="ARBA" id="ARBA00004174"/>
    </source>
</evidence>
<dbReference type="PRINTS" id="PR00463">
    <property type="entry name" value="EP450I"/>
</dbReference>
<dbReference type="PANTHER" id="PTHR24300:SF356">
    <property type="entry name" value="CYTOCHROME P450 2E1"/>
    <property type="match status" value="1"/>
</dbReference>
<evidence type="ECO:0000256" key="12">
    <source>
        <dbReference type="ARBA" id="ARBA00023136"/>
    </source>
</evidence>
<evidence type="ECO:0000313" key="13">
    <source>
        <dbReference type="EMBL" id="CAJ0946323.1"/>
    </source>
</evidence>
<evidence type="ECO:0000256" key="11">
    <source>
        <dbReference type="ARBA" id="ARBA00023033"/>
    </source>
</evidence>
<name>A0ABN9LND4_9NEOB</name>
<comment type="similarity">
    <text evidence="4">Belongs to the cytochrome P450 family.</text>
</comment>
<evidence type="ECO:0000256" key="1">
    <source>
        <dbReference type="ARBA" id="ARBA00001971"/>
    </source>
</evidence>
<accession>A0ABN9LND4</accession>
<sequence length="335" mass="38440">MVEPRHYLSKAACNVIFAIMFGNRHDYEDVELLNIISLIYTTFTIASSEWGQLYEMFPWAMKYIPGRHQKIFISLKNLLQFVEKTVEINKKNLDESNPRSYVDAFLIKMAKENANPKTEFHMTNLVTSTLQIFFAGVETTSTTLTYSLLLLMKYPKILEKVQKEIDQVIGRDRCPKIQDRSQMPFTDAVIHEILRFIDLLPMGIPRKTTADITYRGYSIPKNTNVYPMLSSVLKDPSHFPYPNEFNPQNFLDENDGFKKNDAFMPLAAGKRICLGEGLVRVEMFIMLITILQNFNLTSPVPLKDLDISPEISGLGNFPKLFNLAFIPLPVKHVKG</sequence>
<gene>
    <name evidence="13" type="ORF">RIMI_LOCUS11271914</name>
</gene>
<comment type="caution">
    <text evidence="13">The sequence shown here is derived from an EMBL/GenBank/DDBJ whole genome shotgun (WGS) entry which is preliminary data.</text>
</comment>
<evidence type="ECO:0000256" key="6">
    <source>
        <dbReference type="ARBA" id="ARBA00022723"/>
    </source>
</evidence>
<dbReference type="EMBL" id="CAUEEQ010025317">
    <property type="protein sequence ID" value="CAJ0946323.1"/>
    <property type="molecule type" value="Genomic_DNA"/>
</dbReference>
<dbReference type="InterPro" id="IPR001128">
    <property type="entry name" value="Cyt_P450"/>
</dbReference>
<proteinExistence type="inferred from homology"/>
<comment type="subcellular location">
    <subcellularLocation>
        <location evidence="3">Endoplasmic reticulum membrane</location>
        <topology evidence="3">Peripheral membrane protein</topology>
    </subcellularLocation>
    <subcellularLocation>
        <location evidence="2">Microsome membrane</location>
        <topology evidence="2">Peripheral membrane protein</topology>
    </subcellularLocation>
</comment>
<keyword evidence="14" id="KW-1185">Reference proteome</keyword>
<dbReference type="Proteomes" id="UP001176940">
    <property type="component" value="Unassembled WGS sequence"/>
</dbReference>
<dbReference type="InterPro" id="IPR002401">
    <property type="entry name" value="Cyt_P450_E_grp-I"/>
</dbReference>
<dbReference type="Pfam" id="PF00067">
    <property type="entry name" value="p450"/>
    <property type="match status" value="1"/>
</dbReference>
<dbReference type="InterPro" id="IPR050182">
    <property type="entry name" value="Cytochrome_P450_fam2"/>
</dbReference>
<keyword evidence="9" id="KW-0560">Oxidoreductase</keyword>
<evidence type="ECO:0000256" key="8">
    <source>
        <dbReference type="ARBA" id="ARBA00022848"/>
    </source>
</evidence>
<dbReference type="PANTHER" id="PTHR24300">
    <property type="entry name" value="CYTOCHROME P450 508A4-RELATED"/>
    <property type="match status" value="1"/>
</dbReference>
<organism evidence="13 14">
    <name type="scientific">Ranitomeya imitator</name>
    <name type="common">mimic poison frog</name>
    <dbReference type="NCBI Taxonomy" id="111125"/>
    <lineage>
        <taxon>Eukaryota</taxon>
        <taxon>Metazoa</taxon>
        <taxon>Chordata</taxon>
        <taxon>Craniata</taxon>
        <taxon>Vertebrata</taxon>
        <taxon>Euteleostomi</taxon>
        <taxon>Amphibia</taxon>
        <taxon>Batrachia</taxon>
        <taxon>Anura</taxon>
        <taxon>Neobatrachia</taxon>
        <taxon>Hyloidea</taxon>
        <taxon>Dendrobatidae</taxon>
        <taxon>Dendrobatinae</taxon>
        <taxon>Ranitomeya</taxon>
    </lineage>
</organism>
<evidence type="ECO:0000256" key="10">
    <source>
        <dbReference type="ARBA" id="ARBA00023004"/>
    </source>
</evidence>
<reference evidence="13" key="1">
    <citation type="submission" date="2023-07" db="EMBL/GenBank/DDBJ databases">
        <authorList>
            <person name="Stuckert A."/>
        </authorList>
    </citation>
    <scope>NUCLEOTIDE SEQUENCE</scope>
</reference>
<evidence type="ECO:0000256" key="3">
    <source>
        <dbReference type="ARBA" id="ARBA00004406"/>
    </source>
</evidence>
<keyword evidence="6" id="KW-0479">Metal-binding</keyword>
<evidence type="ECO:0000256" key="5">
    <source>
        <dbReference type="ARBA" id="ARBA00012109"/>
    </source>
</evidence>